<comment type="caution">
    <text evidence="7">The sequence shown here is derived from an EMBL/GenBank/DDBJ whole genome shotgun (WGS) entry which is preliminary data.</text>
</comment>
<feature type="region of interest" description="Disordered" evidence="5">
    <location>
        <begin position="430"/>
        <end position="456"/>
    </location>
</feature>
<comment type="subcellular location">
    <subcellularLocation>
        <location evidence="1">Nucleus</location>
    </subcellularLocation>
</comment>
<evidence type="ECO:0000259" key="6">
    <source>
        <dbReference type="PROSITE" id="PS50888"/>
    </source>
</evidence>
<feature type="compositionally biased region" description="Polar residues" evidence="5">
    <location>
        <begin position="147"/>
        <end position="167"/>
    </location>
</feature>
<dbReference type="SMART" id="SM00353">
    <property type="entry name" value="HLH"/>
    <property type="match status" value="1"/>
</dbReference>
<dbReference type="InterPro" id="IPR036638">
    <property type="entry name" value="HLH_DNA-bd_sf"/>
</dbReference>
<evidence type="ECO:0000256" key="3">
    <source>
        <dbReference type="ARBA" id="ARBA00023163"/>
    </source>
</evidence>
<feature type="compositionally biased region" description="Basic and acidic residues" evidence="5">
    <location>
        <begin position="447"/>
        <end position="456"/>
    </location>
</feature>
<evidence type="ECO:0000313" key="8">
    <source>
        <dbReference type="Proteomes" id="UP001604336"/>
    </source>
</evidence>
<dbReference type="FunFam" id="4.10.280.10:FF:000004">
    <property type="entry name" value="Basic helix-loop-helix transcription factor"/>
    <property type="match status" value="1"/>
</dbReference>
<keyword evidence="4" id="KW-0539">Nucleus</keyword>
<dbReference type="GO" id="GO:0010017">
    <property type="term" value="P:red or far-red light signaling pathway"/>
    <property type="evidence" value="ECO:0007669"/>
    <property type="project" value="UniProtKB-ARBA"/>
</dbReference>
<keyword evidence="2" id="KW-0805">Transcription regulation</keyword>
<dbReference type="PANTHER" id="PTHR46807:SF1">
    <property type="entry name" value="TRANSCRIPTION FACTOR PIF3"/>
    <property type="match status" value="1"/>
</dbReference>
<dbReference type="GO" id="GO:0005634">
    <property type="term" value="C:nucleus"/>
    <property type="evidence" value="ECO:0007669"/>
    <property type="project" value="UniProtKB-SubCell"/>
</dbReference>
<dbReference type="CDD" id="cd11445">
    <property type="entry name" value="bHLH_AtPIF_like"/>
    <property type="match status" value="1"/>
</dbReference>
<dbReference type="InterPro" id="IPR011598">
    <property type="entry name" value="bHLH_dom"/>
</dbReference>
<protein>
    <submittedName>
        <fullName evidence="7">Transcription factor PIF3</fullName>
    </submittedName>
</protein>
<evidence type="ECO:0000256" key="5">
    <source>
        <dbReference type="SAM" id="MobiDB-lite"/>
    </source>
</evidence>
<dbReference type="PANTHER" id="PTHR46807">
    <property type="entry name" value="TRANSCRIPTION FACTOR PIF3"/>
    <property type="match status" value="1"/>
</dbReference>
<proteinExistence type="predicted"/>
<feature type="region of interest" description="Disordered" evidence="5">
    <location>
        <begin position="624"/>
        <end position="652"/>
    </location>
</feature>
<dbReference type="Pfam" id="PF00010">
    <property type="entry name" value="HLH"/>
    <property type="match status" value="1"/>
</dbReference>
<gene>
    <name evidence="7" type="ORF">Adt_44066</name>
</gene>
<evidence type="ECO:0000256" key="1">
    <source>
        <dbReference type="ARBA" id="ARBA00004123"/>
    </source>
</evidence>
<evidence type="ECO:0000256" key="4">
    <source>
        <dbReference type="ARBA" id="ARBA00023242"/>
    </source>
</evidence>
<evidence type="ECO:0000313" key="7">
    <source>
        <dbReference type="EMBL" id="KAL2460646.1"/>
    </source>
</evidence>
<name>A0ABD1PDE6_9LAMI</name>
<dbReference type="AlphaFoldDB" id="A0ABD1PDE6"/>
<dbReference type="Gene3D" id="4.10.280.10">
    <property type="entry name" value="Helix-loop-helix DNA-binding domain"/>
    <property type="match status" value="1"/>
</dbReference>
<feature type="compositionally biased region" description="Polar residues" evidence="5">
    <location>
        <begin position="625"/>
        <end position="652"/>
    </location>
</feature>
<dbReference type="EMBL" id="JBFOLK010000014">
    <property type="protein sequence ID" value="KAL2460646.1"/>
    <property type="molecule type" value="Genomic_DNA"/>
</dbReference>
<keyword evidence="8" id="KW-1185">Reference proteome</keyword>
<feature type="region of interest" description="Disordered" evidence="5">
    <location>
        <begin position="326"/>
        <end position="397"/>
    </location>
</feature>
<accession>A0ABD1PDE6</accession>
<dbReference type="InterPro" id="IPR044273">
    <property type="entry name" value="PIF3-like"/>
</dbReference>
<evidence type="ECO:0000256" key="2">
    <source>
        <dbReference type="ARBA" id="ARBA00023015"/>
    </source>
</evidence>
<sequence length="718" mass="77255">MPLSEFLRMARGNLDSGEQNKRQNELPSRAENDLVELVWENGQIVMQGQSSRGTKGPSIRNLQSQVPRIRDSGIGNSTTSRIGKFGGVESILNDISPIVPSGELDVSQDDEMVPWLNYPVDDGMPQDYCSELLPEISGVTANGMSAQSSYATNKRSSFDQPESNLHNGRNASKVSSSRSRPSCPWLPQQDQTSDPSLGSGVSDIISNNTSNIPDAIFGNSARGQAIGNDSNTVKMERRNIEIPSSSSNLLNFSHFSRPAALIRANLPNTDGMPISGSSGVKGMEANEKGSAANSSNPVKSTLIKRLNSTEKDIDIHFPSTMVCNKLDSRSPVSKPPKESVPAEQTEGLHRETYVKNHKSLIPSKDPNASNGVPDSERTVEPVVASSSVGSGNSADRASYDQIHNCKRKFRENEESDCPSDDIETESISVSVKKATSAREGTGSKRSRAAEVHNLSERRRRDRINEKMRALQELIPNCNKADKASMLDEAIEYLKTLQLQVQIMSMGAGLCMPPMMFPPGMQHIHPAHMPHFSPMGVGMGMGMGMGMGFGMGMLDMNGGTPGCPIFPVPPMQGSHFTSPMPGPTNFPRMAGSNRQIFGHPSHGFPVSVPQAPLVPLAGRPPVSSAVGLNTSMSGNRMDVPNTSLTTNSEDPIRNKNSQLMHSAETSSSMNHTSNRLQATNKVLHQPAEVQENKLGTDVSAIADATPTNATDISTKAGCN</sequence>
<feature type="compositionally biased region" description="Low complexity" evidence="5">
    <location>
        <begin position="169"/>
        <end position="182"/>
    </location>
</feature>
<feature type="compositionally biased region" description="Low complexity" evidence="5">
    <location>
        <begin position="382"/>
        <end position="394"/>
    </location>
</feature>
<feature type="region of interest" description="Disordered" evidence="5">
    <location>
        <begin position="147"/>
        <end position="205"/>
    </location>
</feature>
<reference evidence="8" key="1">
    <citation type="submission" date="2024-07" db="EMBL/GenBank/DDBJ databases">
        <title>Two chromosome-level genome assemblies of Korean endemic species Abeliophyllum distichum and Forsythia ovata (Oleaceae).</title>
        <authorList>
            <person name="Jang H."/>
        </authorList>
    </citation>
    <scope>NUCLEOTIDE SEQUENCE [LARGE SCALE GENOMIC DNA]</scope>
</reference>
<dbReference type="PROSITE" id="PS50888">
    <property type="entry name" value="BHLH"/>
    <property type="match status" value="1"/>
</dbReference>
<feature type="domain" description="BHLH" evidence="6">
    <location>
        <begin position="447"/>
        <end position="496"/>
    </location>
</feature>
<dbReference type="Proteomes" id="UP001604336">
    <property type="component" value="Unassembled WGS sequence"/>
</dbReference>
<dbReference type="SUPFAM" id="SSF47459">
    <property type="entry name" value="HLH, helix-loop-helix DNA-binding domain"/>
    <property type="match status" value="1"/>
</dbReference>
<feature type="compositionally biased region" description="Basic and acidic residues" evidence="5">
    <location>
        <begin position="18"/>
        <end position="29"/>
    </location>
</feature>
<dbReference type="InterPro" id="IPR047265">
    <property type="entry name" value="PIF1-like_bHLH"/>
</dbReference>
<feature type="region of interest" description="Disordered" evidence="5">
    <location>
        <begin position="10"/>
        <end position="29"/>
    </location>
</feature>
<keyword evidence="3" id="KW-0804">Transcription</keyword>
<organism evidence="7 8">
    <name type="scientific">Abeliophyllum distichum</name>
    <dbReference type="NCBI Taxonomy" id="126358"/>
    <lineage>
        <taxon>Eukaryota</taxon>
        <taxon>Viridiplantae</taxon>
        <taxon>Streptophyta</taxon>
        <taxon>Embryophyta</taxon>
        <taxon>Tracheophyta</taxon>
        <taxon>Spermatophyta</taxon>
        <taxon>Magnoliopsida</taxon>
        <taxon>eudicotyledons</taxon>
        <taxon>Gunneridae</taxon>
        <taxon>Pentapetalae</taxon>
        <taxon>asterids</taxon>
        <taxon>lamiids</taxon>
        <taxon>Lamiales</taxon>
        <taxon>Oleaceae</taxon>
        <taxon>Forsythieae</taxon>
        <taxon>Abeliophyllum</taxon>
    </lineage>
</organism>